<keyword evidence="1" id="KW-0472">Membrane</keyword>
<dbReference type="EMBL" id="JBHDLJ010000015">
    <property type="protein sequence ID" value="MFB0835877.1"/>
    <property type="molecule type" value="Genomic_DNA"/>
</dbReference>
<accession>A0ABV4UR21</accession>
<gene>
    <name evidence="2" type="ORF">ACETWP_14890</name>
</gene>
<dbReference type="Proteomes" id="UP001575652">
    <property type="component" value="Unassembled WGS sequence"/>
</dbReference>
<keyword evidence="1" id="KW-1133">Transmembrane helix</keyword>
<keyword evidence="1" id="KW-0812">Transmembrane</keyword>
<keyword evidence="3" id="KW-1185">Reference proteome</keyword>
<organism evidence="2 3">
    <name type="scientific">Arthrobacter halodurans</name>
    <dbReference type="NCBI Taxonomy" id="516699"/>
    <lineage>
        <taxon>Bacteria</taxon>
        <taxon>Bacillati</taxon>
        <taxon>Actinomycetota</taxon>
        <taxon>Actinomycetes</taxon>
        <taxon>Micrococcales</taxon>
        <taxon>Micrococcaceae</taxon>
        <taxon>Arthrobacter</taxon>
    </lineage>
</organism>
<dbReference type="RefSeq" id="WP_373973054.1">
    <property type="nucleotide sequence ID" value="NZ_JBHDLJ010000015.1"/>
</dbReference>
<name>A0ABV4UR21_9MICC</name>
<proteinExistence type="predicted"/>
<comment type="caution">
    <text evidence="2">The sequence shown here is derived from an EMBL/GenBank/DDBJ whole genome shotgun (WGS) entry which is preliminary data.</text>
</comment>
<reference evidence="2 3" key="1">
    <citation type="submission" date="2024-09" db="EMBL/GenBank/DDBJ databases">
        <authorList>
            <person name="Salinas-Garcia M.A."/>
            <person name="Prieme A."/>
        </authorList>
    </citation>
    <scope>NUCLEOTIDE SEQUENCE [LARGE SCALE GENOMIC DNA]</scope>
    <source>
        <strain evidence="2 3">DSM 21081</strain>
    </source>
</reference>
<feature type="transmembrane region" description="Helical" evidence="1">
    <location>
        <begin position="27"/>
        <end position="46"/>
    </location>
</feature>
<protein>
    <submittedName>
        <fullName evidence="2">Uncharacterized protein</fullName>
    </submittedName>
</protein>
<evidence type="ECO:0000313" key="2">
    <source>
        <dbReference type="EMBL" id="MFB0835877.1"/>
    </source>
</evidence>
<evidence type="ECO:0000256" key="1">
    <source>
        <dbReference type="SAM" id="Phobius"/>
    </source>
</evidence>
<evidence type="ECO:0000313" key="3">
    <source>
        <dbReference type="Proteomes" id="UP001575652"/>
    </source>
</evidence>
<feature type="transmembrane region" description="Helical" evidence="1">
    <location>
        <begin position="52"/>
        <end position="71"/>
    </location>
</feature>
<sequence length="95" mass="9730">MRHRQLAAAGGHRSHHGERAGLPGTRLAGWGLVLLLFCSAAGAIGLGGAGAAGSLFFGMFIGIGMVAYGIYRRVGGLGPLGPGFLSDRGREDREP</sequence>